<dbReference type="Proteomes" id="UP001058003">
    <property type="component" value="Chromosome"/>
</dbReference>
<dbReference type="AlphaFoldDB" id="A0A9Q9IK49"/>
<dbReference type="OrthoDB" id="5487146at2"/>
<evidence type="ECO:0000313" key="2">
    <source>
        <dbReference type="EMBL" id="UWZ57046.1"/>
    </source>
</evidence>
<dbReference type="KEGG" id="daur:Daura_13270"/>
<name>A0A9Q9IK49_9ACTN</name>
<dbReference type="RefSeq" id="WP_033361389.1">
    <property type="nucleotide sequence ID" value="NZ_CP073767.1"/>
</dbReference>
<organism evidence="2 3">
    <name type="scientific">Dactylosporangium aurantiacum</name>
    <dbReference type="NCBI Taxonomy" id="35754"/>
    <lineage>
        <taxon>Bacteria</taxon>
        <taxon>Bacillati</taxon>
        <taxon>Actinomycetota</taxon>
        <taxon>Actinomycetes</taxon>
        <taxon>Micromonosporales</taxon>
        <taxon>Micromonosporaceae</taxon>
        <taxon>Dactylosporangium</taxon>
    </lineage>
</organism>
<protein>
    <recommendedName>
        <fullName evidence="1">ARG and Rhodanese-Phosphatase-superfamily-associated domain-containing protein</fullName>
    </recommendedName>
</protein>
<evidence type="ECO:0000313" key="3">
    <source>
        <dbReference type="Proteomes" id="UP001058003"/>
    </source>
</evidence>
<dbReference type="EMBL" id="CP073767">
    <property type="protein sequence ID" value="UWZ57046.1"/>
    <property type="molecule type" value="Genomic_DNA"/>
</dbReference>
<sequence length="374" mass="41353">MITGLRTGPAQTWGAVRLVPLLRDAPITGLRLHARLHDEDELSIVELSARESYVAYVPHAFVATWTADGSPAAAYGTQLVDPREPGLPRAIGLRFRRRMARREDRRRLRFLPLHLALEGFLDLQFGGPPIAWQEWTHRAVTQGLSPRVEEAYAGAAITGLDDALRVFEIHPTQCGVVLYLADALTAAFVVPHPDDYRALHPTLLRDLYGELLYQYASLFPAAPDLRQPLDAAVVSTVDELQSQLTRAAAEWAAFHDGTMLTVTSATSRPVYRMGRYTLSRFLPPFDPATDNHIGEVITDEDGTVAYLKTFRLSAAQTRRGHLLSRLAATGWDLDATAAALGTDRRGLVLRLDRAGFGHLLRPDILDACRAAARR</sequence>
<keyword evidence="3" id="KW-1185">Reference proteome</keyword>
<gene>
    <name evidence="2" type="ORF">Daura_13270</name>
</gene>
<reference evidence="2" key="1">
    <citation type="submission" date="2021-04" db="EMBL/GenBank/DDBJ databases">
        <title>Dactylosporangium aurantiacum NRRL B-8018 full assembly.</title>
        <authorList>
            <person name="Hartkoorn R.C."/>
            <person name="Beaudoing E."/>
            <person name="Hot D."/>
        </authorList>
    </citation>
    <scope>NUCLEOTIDE SEQUENCE</scope>
    <source>
        <strain evidence="2">NRRL B-8018</strain>
    </source>
</reference>
<feature type="domain" description="ARG and Rhodanese-Phosphatase-superfamily-associated" evidence="1">
    <location>
        <begin position="2"/>
        <end position="274"/>
    </location>
</feature>
<dbReference type="Pfam" id="PF22549">
    <property type="entry name" value="ARPP-2"/>
    <property type="match status" value="1"/>
</dbReference>
<proteinExistence type="predicted"/>
<accession>A0A9Q9IK49</accession>
<evidence type="ECO:0000259" key="1">
    <source>
        <dbReference type="Pfam" id="PF22549"/>
    </source>
</evidence>
<dbReference type="InterPro" id="IPR054346">
    <property type="entry name" value="ARPP-2"/>
</dbReference>